<dbReference type="Pfam" id="PF10363">
    <property type="entry name" value="RTP1_C1"/>
    <property type="match status" value="1"/>
</dbReference>
<dbReference type="Gene3D" id="1.25.10.10">
    <property type="entry name" value="Leucine-rich Repeat Variant"/>
    <property type="match status" value="1"/>
</dbReference>
<evidence type="ECO:0000259" key="2">
    <source>
        <dbReference type="Pfam" id="PF10363"/>
    </source>
</evidence>
<accession>A0A6J2U8D4</accession>
<protein>
    <submittedName>
        <fullName evidence="4">Transport and Golgi organization protein 6</fullName>
    </submittedName>
</protein>
<sequence length="924" mass="104175">MNIVNAAKYLAVLEQLKYKHVEPKRESSNKSKETAAILPDNLRVLEKYVKADVGVLLQELGTAFQLTPVQVETIKLKTDDAMASYVVRILHILHLIIGNINFDSDAKEDLISVAHLRIIIRTVQELAYYALRCQLHEDFYKSPVFKEAQGVATTNLPLLFLSVQFFRKLLPIRQLYIANGMEFVVRDLIAAIISLKVSGDADYRPQLDSTLEYTAEHESKVDFFRNVLLLKGTPQLSDTIAKELHHQLLDKLGSPQGFASLVATLQAAPHADVTRSAEIIANIVARRGYSTHMQRQMIDQALEFCRFCLLNGNTPNPSAGVLSLRRLYELNENNKQIIEQLLASNWQHLTAPEDLLSGLIIMQNSELCSQISLWEQLFCSSSVACLPSALLVDYLPLLLQLYDNMPDSAMQQQLAALVIRCLDNRAPSEELPSLIEELLRGPPTTTLRNFKWLHSRLRIVGNSFKEFSVKVAHADYKSDYNMYNILPALLMSGSNHALTYKVFVVLLRLLVQQISKQSSSGVELLSSETELVTFLHSKYQLKLEVLIALNTLISFQPLKALMAANSKEFIQLINELLLQASCQIDEQTDDTIMLMLSLLQELVNRGTDLTESMRELRRTLKLVSSQTSSGLVKQRVQALIAFAEGDVGAKQSALPFEQARALIESQESHVQVYGIQMLLDLLRSKDANTLSQGHLIIALALTTLKNKESYTFLNCVRLFAALVHVMEAEVLDKLSGEYLSEVDELDYRLVVGEAILKVAKELGPLCYKYKDVLLNCFMFGIRSPLDEFRMSAYANLAQLCRLLAYQVHSFFQELVQLVSDELSTGKYLPAKRAAVLVLADLLEGMDNVIDFEEMLLPVYRLLRDIEASENCDAKMREHASRGLKTLEDKCKQLFNPEQQLQKEIKILGINEKPHSKKGHILLLN</sequence>
<organism evidence="3 4">
    <name type="scientific">Drosophila lebanonensis</name>
    <name type="common">Fruit fly</name>
    <name type="synonym">Scaptodrosophila lebanonensis</name>
    <dbReference type="NCBI Taxonomy" id="7225"/>
    <lineage>
        <taxon>Eukaryota</taxon>
        <taxon>Metazoa</taxon>
        <taxon>Ecdysozoa</taxon>
        <taxon>Arthropoda</taxon>
        <taxon>Hexapoda</taxon>
        <taxon>Insecta</taxon>
        <taxon>Pterygota</taxon>
        <taxon>Neoptera</taxon>
        <taxon>Endopterygota</taxon>
        <taxon>Diptera</taxon>
        <taxon>Brachycera</taxon>
        <taxon>Muscomorpha</taxon>
        <taxon>Ephydroidea</taxon>
        <taxon>Drosophilidae</taxon>
        <taxon>Scaptodrosophila</taxon>
    </lineage>
</organism>
<feature type="domain" description="RNA polymerase II assembly factor Rtp1 C-terminal" evidence="2">
    <location>
        <begin position="656"/>
        <end position="764"/>
    </location>
</feature>
<dbReference type="PANTHER" id="PTHR20959:SF1">
    <property type="entry name" value="TRANSPORT AND GOLGI ORGANIZATION PROTEIN 6 HOMOLOG"/>
    <property type="match status" value="1"/>
</dbReference>
<dbReference type="InterPro" id="IPR016024">
    <property type="entry name" value="ARM-type_fold"/>
</dbReference>
<name>A0A6J2U8D4_DROLE</name>
<dbReference type="PANTHER" id="PTHR20959">
    <property type="entry name" value="TRANSPORT AND GOLGI ORGANIZATION PROTEIN 6 FAMILY MEMBER"/>
    <property type="match status" value="1"/>
</dbReference>
<dbReference type="Proteomes" id="UP000504634">
    <property type="component" value="Unplaced"/>
</dbReference>
<comment type="similarity">
    <text evidence="1">Belongs to the Tango6 family.</text>
</comment>
<reference evidence="4" key="1">
    <citation type="submission" date="2025-08" db="UniProtKB">
        <authorList>
            <consortium name="RefSeq"/>
        </authorList>
    </citation>
    <scope>IDENTIFICATION</scope>
    <source>
        <strain evidence="4">11010-0011.00</strain>
        <tissue evidence="4">Whole body</tissue>
    </source>
</reference>
<evidence type="ECO:0000256" key="1">
    <source>
        <dbReference type="ARBA" id="ARBA00005724"/>
    </source>
</evidence>
<dbReference type="AlphaFoldDB" id="A0A6J2U8D4"/>
<dbReference type="InterPro" id="IPR039600">
    <property type="entry name" value="TANGO6/Rtp1"/>
</dbReference>
<keyword evidence="3" id="KW-1185">Reference proteome</keyword>
<evidence type="ECO:0000313" key="4">
    <source>
        <dbReference type="RefSeq" id="XP_030384245.1"/>
    </source>
</evidence>
<dbReference type="InterPro" id="IPR019451">
    <property type="entry name" value="Rtp1_C1"/>
</dbReference>
<dbReference type="GeneID" id="115631585"/>
<gene>
    <name evidence="4" type="primary">LOC115631585</name>
</gene>
<dbReference type="OrthoDB" id="39591at2759"/>
<evidence type="ECO:0000313" key="3">
    <source>
        <dbReference type="Proteomes" id="UP000504634"/>
    </source>
</evidence>
<dbReference type="SUPFAM" id="SSF48371">
    <property type="entry name" value="ARM repeat"/>
    <property type="match status" value="1"/>
</dbReference>
<dbReference type="CTD" id="79613"/>
<dbReference type="RefSeq" id="XP_030384245.1">
    <property type="nucleotide sequence ID" value="XM_030528385.1"/>
</dbReference>
<dbReference type="GO" id="GO:0009306">
    <property type="term" value="P:protein secretion"/>
    <property type="evidence" value="ECO:0007669"/>
    <property type="project" value="TreeGrafter"/>
</dbReference>
<proteinExistence type="inferred from homology"/>
<dbReference type="InterPro" id="IPR011989">
    <property type="entry name" value="ARM-like"/>
</dbReference>